<organism evidence="1 2">
    <name type="scientific">Ophiocordyceps australis</name>
    <dbReference type="NCBI Taxonomy" id="1399860"/>
    <lineage>
        <taxon>Eukaryota</taxon>
        <taxon>Fungi</taxon>
        <taxon>Dikarya</taxon>
        <taxon>Ascomycota</taxon>
        <taxon>Pezizomycotina</taxon>
        <taxon>Sordariomycetes</taxon>
        <taxon>Hypocreomycetidae</taxon>
        <taxon>Hypocreales</taxon>
        <taxon>Ophiocordycipitaceae</taxon>
        <taxon>Ophiocordyceps</taxon>
    </lineage>
</organism>
<dbReference type="AlphaFoldDB" id="A0A2C5YGJ4"/>
<comment type="caution">
    <text evidence="1">The sequence shown here is derived from an EMBL/GenBank/DDBJ whole genome shotgun (WGS) entry which is preliminary data.</text>
</comment>
<dbReference type="Proteomes" id="UP000226192">
    <property type="component" value="Unassembled WGS sequence"/>
</dbReference>
<gene>
    <name evidence="1" type="ORF">CDD81_5865</name>
</gene>
<accession>A0A2C5YGJ4</accession>
<reference evidence="1 2" key="1">
    <citation type="submission" date="2017-06" db="EMBL/GenBank/DDBJ databases">
        <title>Ant-infecting Ophiocordyceps genomes reveal a high diversity of potential behavioral manipulation genes and a possible major role for enterotoxins.</title>
        <authorList>
            <person name="De Bekker C."/>
            <person name="Evans H.C."/>
            <person name="Brachmann A."/>
            <person name="Hughes D.P."/>
        </authorList>
    </citation>
    <scope>NUCLEOTIDE SEQUENCE [LARGE SCALE GENOMIC DNA]</scope>
    <source>
        <strain evidence="1 2">Map64</strain>
    </source>
</reference>
<dbReference type="STRING" id="1399860.A0A2C5YGJ4"/>
<evidence type="ECO:0000313" key="1">
    <source>
        <dbReference type="EMBL" id="PHH66733.1"/>
    </source>
</evidence>
<dbReference type="OrthoDB" id="4910718at2759"/>
<protein>
    <recommendedName>
        <fullName evidence="3">Protein kinase domain-containing protein</fullName>
    </recommendedName>
</protein>
<keyword evidence="2" id="KW-1185">Reference proteome</keyword>
<evidence type="ECO:0008006" key="3">
    <source>
        <dbReference type="Google" id="ProtNLM"/>
    </source>
</evidence>
<dbReference type="EMBL" id="NJET01000005">
    <property type="protein sequence ID" value="PHH66733.1"/>
    <property type="molecule type" value="Genomic_DNA"/>
</dbReference>
<name>A0A2C5YGJ4_9HYPO</name>
<sequence>MEHLHPFERDRLLKLSEPYLSWDYMEGPPPCDVQDFQTPRLRQCPFNPDKIFFSSRIDSGLDGCVWKVGFGSTRHFALKVFWDNSPSEDFFYHAPQRECQNAAILQMMQASLQEGSVTLLDRPTTKDEAQFNYYAFCTQAREQQLPGKPSLENLRVLSAMPRMVRCYGWLQFDGGRFTSLPLSLRPLSPNIEGLRRQMWSGEEYIALVYEWIEDRENTPAAVEDVARFLWRAGFCLSHSPLARNWKNGMLVDHSDLIHVGGLGWKDHFYGRTSAEDILLE</sequence>
<proteinExistence type="predicted"/>
<evidence type="ECO:0000313" key="2">
    <source>
        <dbReference type="Proteomes" id="UP000226192"/>
    </source>
</evidence>